<evidence type="ECO:0000259" key="7">
    <source>
        <dbReference type="PROSITE" id="PS50156"/>
    </source>
</evidence>
<evidence type="ECO:0000256" key="4">
    <source>
        <dbReference type="ARBA" id="ARBA00022989"/>
    </source>
</evidence>
<evidence type="ECO:0000256" key="6">
    <source>
        <dbReference type="SAM" id="Phobius"/>
    </source>
</evidence>
<reference evidence="8 9" key="1">
    <citation type="submission" date="2024-06" db="EMBL/GenBank/DDBJ databases">
        <authorList>
            <person name="Li F."/>
        </authorList>
    </citation>
    <scope>NUCLEOTIDE SEQUENCE [LARGE SCALE GENOMIC DNA]</scope>
    <source>
        <strain evidence="8 9">GXAS 311</strain>
    </source>
</reference>
<protein>
    <submittedName>
        <fullName evidence="8">Efflux RND transporter permease subunit</fullName>
    </submittedName>
</protein>
<evidence type="ECO:0000256" key="1">
    <source>
        <dbReference type="ARBA" id="ARBA00004651"/>
    </source>
</evidence>
<dbReference type="Proteomes" id="UP001548189">
    <property type="component" value="Unassembled WGS sequence"/>
</dbReference>
<feature type="transmembrane region" description="Helical" evidence="6">
    <location>
        <begin position="225"/>
        <end position="242"/>
    </location>
</feature>
<feature type="transmembrane region" description="Helical" evidence="6">
    <location>
        <begin position="322"/>
        <end position="340"/>
    </location>
</feature>
<dbReference type="EMBL" id="JBEVCJ010000014">
    <property type="protein sequence ID" value="MET1255884.1"/>
    <property type="molecule type" value="Genomic_DNA"/>
</dbReference>
<feature type="transmembrane region" description="Helical" evidence="6">
    <location>
        <begin position="657"/>
        <end position="678"/>
    </location>
</feature>
<keyword evidence="4 6" id="KW-1133">Transmembrane helix</keyword>
<dbReference type="InterPro" id="IPR000731">
    <property type="entry name" value="SSD"/>
</dbReference>
<feature type="transmembrane region" description="Helical" evidence="6">
    <location>
        <begin position="699"/>
        <end position="723"/>
    </location>
</feature>
<dbReference type="PANTHER" id="PTHR33406:SF12">
    <property type="entry name" value="BLR2997 PROTEIN"/>
    <property type="match status" value="1"/>
</dbReference>
<dbReference type="SUPFAM" id="SSF82866">
    <property type="entry name" value="Multidrug efflux transporter AcrB transmembrane domain"/>
    <property type="match status" value="2"/>
</dbReference>
<dbReference type="PROSITE" id="PS50156">
    <property type="entry name" value="SSD"/>
    <property type="match status" value="2"/>
</dbReference>
<feature type="transmembrane region" description="Helical" evidence="6">
    <location>
        <begin position="352"/>
        <end position="375"/>
    </location>
</feature>
<evidence type="ECO:0000256" key="2">
    <source>
        <dbReference type="ARBA" id="ARBA00022475"/>
    </source>
</evidence>
<feature type="transmembrane region" description="Helical" evidence="6">
    <location>
        <begin position="631"/>
        <end position="651"/>
    </location>
</feature>
<comment type="subcellular location">
    <subcellularLocation>
        <location evidence="1">Cell membrane</location>
        <topology evidence="1">Multi-pass membrane protein</topology>
    </subcellularLocation>
</comment>
<feature type="transmembrane region" description="Helical" evidence="6">
    <location>
        <begin position="249"/>
        <end position="269"/>
    </location>
</feature>
<feature type="transmembrane region" description="Helical" evidence="6">
    <location>
        <begin position="402"/>
        <end position="419"/>
    </location>
</feature>
<feature type="transmembrane region" description="Helical" evidence="6">
    <location>
        <begin position="729"/>
        <end position="757"/>
    </location>
</feature>
<keyword evidence="3 6" id="KW-0812">Transmembrane</keyword>
<keyword evidence="5 6" id="KW-0472">Membrane</keyword>
<dbReference type="PANTHER" id="PTHR33406">
    <property type="entry name" value="MEMBRANE PROTEIN MJ1562-RELATED"/>
    <property type="match status" value="1"/>
</dbReference>
<dbReference type="Pfam" id="PF03176">
    <property type="entry name" value="MMPL"/>
    <property type="match status" value="2"/>
</dbReference>
<evidence type="ECO:0000256" key="3">
    <source>
        <dbReference type="ARBA" id="ARBA00022692"/>
    </source>
</evidence>
<comment type="caution">
    <text evidence="8">The sequence shown here is derived from an EMBL/GenBank/DDBJ whole genome shotgun (WGS) entry which is preliminary data.</text>
</comment>
<sequence length="764" mass="85127">MHQYSIRLFSFIIERAKLVIVLALLCVCFLSTGLTQLSISNDFKVYLSKDNPQLKAFEKFEANYVKSDSATFVITAKEGDVFTAEGLKLIAELTAQSWQLDYAYRVSSLSNYQYTRATDDTIETRYLYEDAEQLSLLDIANIQKIALSEKRLLNNLLTQDGKLALIAVNLNLPEQQANASILVTEQAERLRDQFRLRYPTLQIDNGGSVAFNTTLARAVAHDLQTLLPLSYLIIFGGLFWFLRSLSATLSIFILISTCLLATFGLWGWFSPVLTPIAGFAPSILLSIMVADSVHIIVNYLHQRANGMDKKESILSSLQINRMPVLITSVTTIIGFLSLNFSASPPYQDLGNMVAIGVAIALIFSFILLPAMLTVFPDKEYRNGHFRFELTAFSNKVISFKKYLLVIMIGIACFLILFIPQNKLSDNWSHYFDENYDLIKLVKRIDGYLSGINALEYSLHSKQSEGIFNPDYLQQLAEFEEWLLQQDKVFTVRSFNHLMKDLNQVMHNDDPVWYRIPQSAELAAQYLLFYELGLPDGLGLDNLVTMNHQASRLTVSVSDMGSDELLRLDRLAQDWLNANAPAIETSAATGLGVVFAHIAERNIEGLLQGTVWALIGISIILMLILKSIKFGLISLIPNIVPAAMAYGVWGMTFGYVDISLSIVACSTLGIVVDDTVHFLHKYILARKANMNTEEAIKFTFNRVGGALLTTSAALSGGFLVLALSNMNTSATIGLLMAITLVFALIVDFLLLPPLLLLLDKGRSQV</sequence>
<accession>A0ABV2BVB6</accession>
<dbReference type="InterPro" id="IPR004869">
    <property type="entry name" value="MMPL_dom"/>
</dbReference>
<keyword evidence="9" id="KW-1185">Reference proteome</keyword>
<feature type="transmembrane region" description="Helical" evidence="6">
    <location>
        <begin position="275"/>
        <end position="301"/>
    </location>
</feature>
<evidence type="ECO:0000313" key="8">
    <source>
        <dbReference type="EMBL" id="MET1255884.1"/>
    </source>
</evidence>
<proteinExistence type="predicted"/>
<dbReference type="Gene3D" id="1.20.1640.10">
    <property type="entry name" value="Multidrug efflux transporter AcrB transmembrane domain"/>
    <property type="match status" value="2"/>
</dbReference>
<evidence type="ECO:0000313" key="9">
    <source>
        <dbReference type="Proteomes" id="UP001548189"/>
    </source>
</evidence>
<name>A0ABV2BVB6_9GAMM</name>
<dbReference type="RefSeq" id="WP_353896470.1">
    <property type="nucleotide sequence ID" value="NZ_JBEVCJ010000014.1"/>
</dbReference>
<keyword evidence="2" id="KW-1003">Cell membrane</keyword>
<feature type="domain" description="SSD" evidence="7">
    <location>
        <begin position="630"/>
        <end position="756"/>
    </location>
</feature>
<gene>
    <name evidence="8" type="ORF">ABVT43_12160</name>
</gene>
<evidence type="ECO:0000256" key="5">
    <source>
        <dbReference type="ARBA" id="ARBA00023136"/>
    </source>
</evidence>
<organism evidence="8 9">
    <name type="scientific">Aliikangiella maris</name>
    <dbReference type="NCBI Taxonomy" id="3162458"/>
    <lineage>
        <taxon>Bacteria</taxon>
        <taxon>Pseudomonadati</taxon>
        <taxon>Pseudomonadota</taxon>
        <taxon>Gammaproteobacteria</taxon>
        <taxon>Oceanospirillales</taxon>
        <taxon>Pleioneaceae</taxon>
        <taxon>Aliikangiella</taxon>
    </lineage>
</organism>
<feature type="domain" description="SSD" evidence="7">
    <location>
        <begin position="249"/>
        <end position="374"/>
    </location>
</feature>
<feature type="transmembrane region" description="Helical" evidence="6">
    <location>
        <begin position="604"/>
        <end position="624"/>
    </location>
</feature>
<dbReference type="InterPro" id="IPR050545">
    <property type="entry name" value="Mycobact_MmpL"/>
</dbReference>